<dbReference type="EMBL" id="KN831826">
    <property type="protein sequence ID" value="KIM35238.1"/>
    <property type="molecule type" value="Genomic_DNA"/>
</dbReference>
<feature type="domain" description="MYND-type" evidence="6">
    <location>
        <begin position="31"/>
        <end position="67"/>
    </location>
</feature>
<keyword evidence="1" id="KW-0479">Metal-binding</keyword>
<name>A0A0C2XBB1_HEBCY</name>
<dbReference type="CDD" id="cd23024">
    <property type="entry name" value="zf-HIT_ZNHIT2-3"/>
    <property type="match status" value="1"/>
</dbReference>
<dbReference type="Pfam" id="PF26632">
    <property type="entry name" value="DUF8205"/>
    <property type="match status" value="1"/>
</dbReference>
<keyword evidence="3" id="KW-0862">Zinc</keyword>
<reference evidence="8" key="2">
    <citation type="submission" date="2015-01" db="EMBL/GenBank/DDBJ databases">
        <title>Evolutionary Origins and Diversification of the Mycorrhizal Mutualists.</title>
        <authorList>
            <consortium name="DOE Joint Genome Institute"/>
            <consortium name="Mycorrhizal Genomics Consortium"/>
            <person name="Kohler A."/>
            <person name="Kuo A."/>
            <person name="Nagy L.G."/>
            <person name="Floudas D."/>
            <person name="Copeland A."/>
            <person name="Barry K.W."/>
            <person name="Cichocki N."/>
            <person name="Veneault-Fourrey C."/>
            <person name="LaButti K."/>
            <person name="Lindquist E.A."/>
            <person name="Lipzen A."/>
            <person name="Lundell T."/>
            <person name="Morin E."/>
            <person name="Murat C."/>
            <person name="Riley R."/>
            <person name="Ohm R."/>
            <person name="Sun H."/>
            <person name="Tunlid A."/>
            <person name="Henrissat B."/>
            <person name="Grigoriev I.V."/>
            <person name="Hibbett D.S."/>
            <person name="Martin F."/>
        </authorList>
    </citation>
    <scope>NUCLEOTIDE SEQUENCE [LARGE SCALE GENOMIC DNA]</scope>
    <source>
        <strain evidence="8">h7</strain>
    </source>
</reference>
<reference evidence="7 8" key="1">
    <citation type="submission" date="2014-04" db="EMBL/GenBank/DDBJ databases">
        <authorList>
            <consortium name="DOE Joint Genome Institute"/>
            <person name="Kuo A."/>
            <person name="Gay G."/>
            <person name="Dore J."/>
            <person name="Kohler A."/>
            <person name="Nagy L.G."/>
            <person name="Floudas D."/>
            <person name="Copeland A."/>
            <person name="Barry K.W."/>
            <person name="Cichocki N."/>
            <person name="Veneault-Fourrey C."/>
            <person name="LaButti K."/>
            <person name="Lindquist E.A."/>
            <person name="Lipzen A."/>
            <person name="Lundell T."/>
            <person name="Morin E."/>
            <person name="Murat C."/>
            <person name="Sun H."/>
            <person name="Tunlid A."/>
            <person name="Henrissat B."/>
            <person name="Grigoriev I.V."/>
            <person name="Hibbett D.S."/>
            <person name="Martin F."/>
            <person name="Nordberg H.P."/>
            <person name="Cantor M.N."/>
            <person name="Hua S.X."/>
        </authorList>
    </citation>
    <scope>NUCLEOTIDE SEQUENCE [LARGE SCALE GENOMIC DNA]</scope>
    <source>
        <strain evidence="8">h7</strain>
    </source>
</reference>
<evidence type="ECO:0000313" key="7">
    <source>
        <dbReference type="EMBL" id="KIM35238.1"/>
    </source>
</evidence>
<dbReference type="SUPFAM" id="SSF144232">
    <property type="entry name" value="HIT/MYND zinc finger-like"/>
    <property type="match status" value="1"/>
</dbReference>
<dbReference type="GO" id="GO:0008270">
    <property type="term" value="F:zinc ion binding"/>
    <property type="evidence" value="ECO:0007669"/>
    <property type="project" value="UniProtKB-KW"/>
</dbReference>
<dbReference type="OrthoDB" id="5231159at2759"/>
<keyword evidence="2 4" id="KW-0863">Zinc-finger</keyword>
<sequence>MSSASSNSYGLSPSRKEVNRGRHKAYKGSLCKNCQTNEGSKKCPKCKTVYCSKKCQKEDWPQHKVLCALHSEGEPDINKLTQILISNRLLRRYIAVLIILKLKLLQKPDTARSFHAQIIIGFEPSSIFDFFDLFKRSAVIDASPLQGMLQIHKILPEHVDLGDISKRVPFPESELEKRRTDLSQSGLATLPFGVIQFIYGAESMVVVSAVDIVIHTESMELARNANDLEIPNPFQPGTTIKKPLSPYSCMELVNMLIRQDTKNKWLLRMNMGVNHKKMIKDAWVAFPDYVKQLKAFNAKVALGSIYTAYMEVILQDRGLM</sequence>
<dbReference type="AlphaFoldDB" id="A0A0C2XBB1"/>
<evidence type="ECO:0000313" key="8">
    <source>
        <dbReference type="Proteomes" id="UP000053424"/>
    </source>
</evidence>
<dbReference type="Gene3D" id="1.10.220.160">
    <property type="match status" value="1"/>
</dbReference>
<organism evidence="7 8">
    <name type="scientific">Hebeloma cylindrosporum</name>
    <dbReference type="NCBI Taxonomy" id="76867"/>
    <lineage>
        <taxon>Eukaryota</taxon>
        <taxon>Fungi</taxon>
        <taxon>Dikarya</taxon>
        <taxon>Basidiomycota</taxon>
        <taxon>Agaricomycotina</taxon>
        <taxon>Agaricomycetes</taxon>
        <taxon>Agaricomycetidae</taxon>
        <taxon>Agaricales</taxon>
        <taxon>Agaricineae</taxon>
        <taxon>Hymenogastraceae</taxon>
        <taxon>Hebeloma</taxon>
    </lineage>
</organism>
<evidence type="ECO:0000256" key="4">
    <source>
        <dbReference type="PROSITE-ProRule" id="PRU00134"/>
    </source>
</evidence>
<evidence type="ECO:0000256" key="1">
    <source>
        <dbReference type="ARBA" id="ARBA00022723"/>
    </source>
</evidence>
<proteinExistence type="predicted"/>
<dbReference type="Pfam" id="PF01753">
    <property type="entry name" value="zf-MYND"/>
    <property type="match status" value="1"/>
</dbReference>
<evidence type="ECO:0000256" key="5">
    <source>
        <dbReference type="SAM" id="MobiDB-lite"/>
    </source>
</evidence>
<gene>
    <name evidence="7" type="ORF">M413DRAFT_431290</name>
</gene>
<dbReference type="Proteomes" id="UP000053424">
    <property type="component" value="Unassembled WGS sequence"/>
</dbReference>
<dbReference type="STRING" id="686832.A0A0C2XBB1"/>
<dbReference type="PROSITE" id="PS50865">
    <property type="entry name" value="ZF_MYND_2"/>
    <property type="match status" value="1"/>
</dbReference>
<evidence type="ECO:0000259" key="6">
    <source>
        <dbReference type="PROSITE" id="PS50865"/>
    </source>
</evidence>
<evidence type="ECO:0000256" key="2">
    <source>
        <dbReference type="ARBA" id="ARBA00022771"/>
    </source>
</evidence>
<dbReference type="InterPro" id="IPR002893">
    <property type="entry name" value="Znf_MYND"/>
</dbReference>
<feature type="region of interest" description="Disordered" evidence="5">
    <location>
        <begin position="1"/>
        <end position="21"/>
    </location>
</feature>
<keyword evidence="8" id="KW-1185">Reference proteome</keyword>
<feature type="compositionally biased region" description="Polar residues" evidence="5">
    <location>
        <begin position="1"/>
        <end position="11"/>
    </location>
</feature>
<protein>
    <recommendedName>
        <fullName evidence="6">MYND-type domain-containing protein</fullName>
    </recommendedName>
</protein>
<accession>A0A0C2XBB1</accession>
<dbReference type="HOGENOM" id="CLU_060143_0_0_1"/>
<dbReference type="InterPro" id="IPR058518">
    <property type="entry name" value="DUF8205"/>
</dbReference>
<dbReference type="Gene3D" id="6.10.140.2220">
    <property type="match status" value="1"/>
</dbReference>
<evidence type="ECO:0000256" key="3">
    <source>
        <dbReference type="ARBA" id="ARBA00022833"/>
    </source>
</evidence>